<feature type="domain" description="GAF" evidence="1">
    <location>
        <begin position="94"/>
        <end position="231"/>
    </location>
</feature>
<protein>
    <submittedName>
        <fullName evidence="2">GAF domain protein</fullName>
    </submittedName>
</protein>
<name>A0A0J6VNT4_9MYCO</name>
<dbReference type="AlphaFoldDB" id="A0A0J6VNT4"/>
<proteinExistence type="predicted"/>
<dbReference type="Proteomes" id="UP000036513">
    <property type="component" value="Unassembled WGS sequence"/>
</dbReference>
<accession>A0A0J6VNT4</accession>
<dbReference type="PATRIC" id="fig|37916.4.peg.4692"/>
<reference evidence="2 3" key="1">
    <citation type="journal article" date="2015" name="Genome Biol. Evol.">
        <title>Characterization of Three Mycobacterium spp. with Potential Use in Bioremediation by Genome Sequencing and Comparative Genomics.</title>
        <authorList>
            <person name="Das S."/>
            <person name="Pettersson B.M."/>
            <person name="Behra P.R."/>
            <person name="Ramesh M."/>
            <person name="Dasgupta S."/>
            <person name="Bhattacharya A."/>
            <person name="Kirsebom L.A."/>
        </authorList>
    </citation>
    <scope>NUCLEOTIDE SEQUENCE [LARGE SCALE GENOMIC DNA]</scope>
    <source>
        <strain evidence="2 3">DSM 43826</strain>
    </source>
</reference>
<dbReference type="SMART" id="SM00065">
    <property type="entry name" value="GAF"/>
    <property type="match status" value="1"/>
</dbReference>
<dbReference type="PANTHER" id="PTHR43102:SF2">
    <property type="entry name" value="GAF DOMAIN-CONTAINING PROTEIN"/>
    <property type="match status" value="1"/>
</dbReference>
<dbReference type="InterPro" id="IPR029016">
    <property type="entry name" value="GAF-like_dom_sf"/>
</dbReference>
<dbReference type="SMR" id="A0A0J6VNT4"/>
<evidence type="ECO:0000259" key="1">
    <source>
        <dbReference type="SMART" id="SM00065"/>
    </source>
</evidence>
<gene>
    <name evidence="2" type="ORF">MCHLDSM_04691</name>
</gene>
<sequence>MSGSLKRFDEWLNRQLEQCARDAGEDVNTYVARAVASKMVADQRLADSAAVERLMEHLSQSGVFAGTDMPSVSTVIADPDRLRSLYATGLLDSPPEEIYDRITRAAADALDAPNSCVTLVDVDRQFFKSAVGMETGTPEERQTPLSRSICQYAVANGLPLILEDARTDPVFKNHPAVRDGTVVAYLGIPLSDDEGNAIGTLCVFDTKPRLWGTGHVQVLNDLAGLAAERIFGPGSGRAAGA</sequence>
<dbReference type="SUPFAM" id="SSF55781">
    <property type="entry name" value="GAF domain-like"/>
    <property type="match status" value="1"/>
</dbReference>
<evidence type="ECO:0000313" key="3">
    <source>
        <dbReference type="Proteomes" id="UP000036513"/>
    </source>
</evidence>
<dbReference type="PANTHER" id="PTHR43102">
    <property type="entry name" value="SLR1143 PROTEIN"/>
    <property type="match status" value="1"/>
</dbReference>
<evidence type="ECO:0000313" key="2">
    <source>
        <dbReference type="EMBL" id="KMO71162.1"/>
    </source>
</evidence>
<dbReference type="STRING" id="37916.MCHLDSM_04691"/>
<comment type="caution">
    <text evidence="2">The sequence shown here is derived from an EMBL/GenBank/DDBJ whole genome shotgun (WGS) entry which is preliminary data.</text>
</comment>
<dbReference type="Pfam" id="PF01590">
    <property type="entry name" value="GAF"/>
    <property type="match status" value="1"/>
</dbReference>
<keyword evidence="3" id="KW-1185">Reference proteome</keyword>
<dbReference type="EMBL" id="JYNL01000060">
    <property type="protein sequence ID" value="KMO71162.1"/>
    <property type="molecule type" value="Genomic_DNA"/>
</dbReference>
<organism evidence="2 3">
    <name type="scientific">Mycolicibacterium chlorophenolicum</name>
    <dbReference type="NCBI Taxonomy" id="37916"/>
    <lineage>
        <taxon>Bacteria</taxon>
        <taxon>Bacillati</taxon>
        <taxon>Actinomycetota</taxon>
        <taxon>Actinomycetes</taxon>
        <taxon>Mycobacteriales</taxon>
        <taxon>Mycobacteriaceae</taxon>
        <taxon>Mycolicibacterium</taxon>
    </lineage>
</organism>
<dbReference type="RefSeq" id="WP_048471979.1">
    <property type="nucleotide sequence ID" value="NZ_JYNL01000060.1"/>
</dbReference>
<dbReference type="Gene3D" id="3.30.450.40">
    <property type="match status" value="1"/>
</dbReference>
<dbReference type="InterPro" id="IPR003018">
    <property type="entry name" value="GAF"/>
</dbReference>